<gene>
    <name evidence="4" type="ORF">V5O48_013428</name>
</gene>
<evidence type="ECO:0000313" key="4">
    <source>
        <dbReference type="EMBL" id="KAL0568549.1"/>
    </source>
</evidence>
<dbReference type="EMBL" id="JBAHYK010001312">
    <property type="protein sequence ID" value="KAL0568549.1"/>
    <property type="molecule type" value="Genomic_DNA"/>
</dbReference>
<dbReference type="InterPro" id="IPR056884">
    <property type="entry name" value="NPHP3-like_N"/>
</dbReference>
<sequence>MNVQNTNSELGRQNNYNAPGQNINHGGDQLVGVIVGRDLVRNFTTTTSNPYKSLWDAIAGVGASHRAEQQSGVPPICWLSGPAGVEKTAIAKSCEENGLIESFFFFRSDPRRNNPSALMLVIAHGLGVRIPRLEPSIARRITADPGILEATLDLQFRELILKPSQELVPEPVTAPAVEPAVKPVVESVAVPWWRWLSTLFRTREASPKDPRSFFIPSAPTSGPSPLVTPRDPNLVIIDGLDECSDSETQLRILATISGAYQHTPRSPLRFLICSRPESWIRQAFQARPLRNITRSIVLDNAFSPCKDIERYLIHELEGIRESPDYTYIEFPTPWPSQEDYDCLVERSDGQFVYVVTAVKFVKIPHCNPVKQLRIIIDNAPVTQLTKSPYPELDNLYHVILAANPDPDTVWAILAAVLLLPHEAIDDEGRTKTPEWLGLLFGLSSGEIILALRAMHSVLDIRSPQDRIRVYHTSFIDYLFDPVRSREFYIDKLEVQHALARRWLQSLSRDWIGGYR</sequence>
<feature type="region of interest" description="Disordered" evidence="2">
    <location>
        <begin position="1"/>
        <end position="23"/>
    </location>
</feature>
<evidence type="ECO:0000256" key="2">
    <source>
        <dbReference type="SAM" id="MobiDB-lite"/>
    </source>
</evidence>
<dbReference type="PANTHER" id="PTHR10039">
    <property type="entry name" value="AMELOGENIN"/>
    <property type="match status" value="1"/>
</dbReference>
<comment type="caution">
    <text evidence="4">The sequence shown here is derived from an EMBL/GenBank/DDBJ whole genome shotgun (WGS) entry which is preliminary data.</text>
</comment>
<keyword evidence="5" id="KW-1185">Reference proteome</keyword>
<dbReference type="Pfam" id="PF24883">
    <property type="entry name" value="NPHP3_N"/>
    <property type="match status" value="1"/>
</dbReference>
<accession>A0ABR3F0H8</accession>
<evidence type="ECO:0000313" key="5">
    <source>
        <dbReference type="Proteomes" id="UP001465976"/>
    </source>
</evidence>
<dbReference type="PANTHER" id="PTHR10039:SF14">
    <property type="entry name" value="NACHT DOMAIN-CONTAINING PROTEIN"/>
    <property type="match status" value="1"/>
</dbReference>
<organism evidence="4 5">
    <name type="scientific">Marasmius crinis-equi</name>
    <dbReference type="NCBI Taxonomy" id="585013"/>
    <lineage>
        <taxon>Eukaryota</taxon>
        <taxon>Fungi</taxon>
        <taxon>Dikarya</taxon>
        <taxon>Basidiomycota</taxon>
        <taxon>Agaricomycotina</taxon>
        <taxon>Agaricomycetes</taxon>
        <taxon>Agaricomycetidae</taxon>
        <taxon>Agaricales</taxon>
        <taxon>Marasmiineae</taxon>
        <taxon>Marasmiaceae</taxon>
        <taxon>Marasmius</taxon>
    </lineage>
</organism>
<proteinExistence type="predicted"/>
<dbReference type="Proteomes" id="UP001465976">
    <property type="component" value="Unassembled WGS sequence"/>
</dbReference>
<name>A0ABR3F0H8_9AGAR</name>
<feature type="domain" description="Nephrocystin 3-like N-terminal" evidence="3">
    <location>
        <begin position="70"/>
        <end position="162"/>
    </location>
</feature>
<reference evidence="4 5" key="1">
    <citation type="submission" date="2024-02" db="EMBL/GenBank/DDBJ databases">
        <title>A draft genome for the cacao thread blight pathogen Marasmius crinis-equi.</title>
        <authorList>
            <person name="Cohen S.P."/>
            <person name="Baruah I.K."/>
            <person name="Amoako-Attah I."/>
            <person name="Bukari Y."/>
            <person name="Meinhardt L.W."/>
            <person name="Bailey B.A."/>
        </authorList>
    </citation>
    <scope>NUCLEOTIDE SEQUENCE [LARGE SCALE GENOMIC DNA]</scope>
    <source>
        <strain evidence="4 5">GH-76</strain>
    </source>
</reference>
<evidence type="ECO:0000256" key="1">
    <source>
        <dbReference type="ARBA" id="ARBA00022737"/>
    </source>
</evidence>
<evidence type="ECO:0000259" key="3">
    <source>
        <dbReference type="Pfam" id="PF24883"/>
    </source>
</evidence>
<protein>
    <recommendedName>
        <fullName evidence="3">Nephrocystin 3-like N-terminal domain-containing protein</fullName>
    </recommendedName>
</protein>
<keyword evidence="1" id="KW-0677">Repeat</keyword>